<dbReference type="Proteomes" id="UP000742024">
    <property type="component" value="Unassembled WGS sequence"/>
</dbReference>
<reference evidence="1 2" key="1">
    <citation type="journal article" date="2020" name="bioRxiv">
        <title>Whole genome comparisons of ergot fungi reveals the divergence and evolution of species within the genus Claviceps are the result of varying mechanisms driving genome evolution and host range expansion.</title>
        <authorList>
            <person name="Wyka S.A."/>
            <person name="Mondo S.J."/>
            <person name="Liu M."/>
            <person name="Dettman J."/>
            <person name="Nalam V."/>
            <person name="Broders K.D."/>
        </authorList>
    </citation>
    <scope>NUCLEOTIDE SEQUENCE [LARGE SCALE GENOMIC DNA]</scope>
    <source>
        <strain evidence="1 2">LM583</strain>
    </source>
</reference>
<evidence type="ECO:0000313" key="1">
    <source>
        <dbReference type="EMBL" id="KAG5954678.1"/>
    </source>
</evidence>
<protein>
    <submittedName>
        <fullName evidence="1">Uncharacterized protein</fullName>
    </submittedName>
</protein>
<keyword evidence="2" id="KW-1185">Reference proteome</keyword>
<sequence>MTGNDLSRLWPRFMQFEKRPICHILTDIRRWKSEGFRKLCIFESHLDVPLIAEKMHMAGESKATPTPTCAIKGCLTFHELSLSTPPVCPSWARLEVSNSLH</sequence>
<name>A0ABQ7P972_9HYPO</name>
<accession>A0ABQ7P972</accession>
<evidence type="ECO:0000313" key="2">
    <source>
        <dbReference type="Proteomes" id="UP000742024"/>
    </source>
</evidence>
<gene>
    <name evidence="1" type="ORF">E4U57_004218</name>
</gene>
<dbReference type="EMBL" id="SRPR01000313">
    <property type="protein sequence ID" value="KAG5954678.1"/>
    <property type="molecule type" value="Genomic_DNA"/>
</dbReference>
<proteinExistence type="predicted"/>
<organism evidence="1 2">
    <name type="scientific">Claviceps arundinis</name>
    <dbReference type="NCBI Taxonomy" id="1623583"/>
    <lineage>
        <taxon>Eukaryota</taxon>
        <taxon>Fungi</taxon>
        <taxon>Dikarya</taxon>
        <taxon>Ascomycota</taxon>
        <taxon>Pezizomycotina</taxon>
        <taxon>Sordariomycetes</taxon>
        <taxon>Hypocreomycetidae</taxon>
        <taxon>Hypocreales</taxon>
        <taxon>Clavicipitaceae</taxon>
        <taxon>Claviceps</taxon>
    </lineage>
</organism>
<comment type="caution">
    <text evidence="1">The sequence shown here is derived from an EMBL/GenBank/DDBJ whole genome shotgun (WGS) entry which is preliminary data.</text>
</comment>